<dbReference type="InterPro" id="IPR002913">
    <property type="entry name" value="START_lipid-bd_dom"/>
</dbReference>
<comment type="subunit">
    <text evidence="14">Interacts with ACOT13/THEM2.</text>
</comment>
<feature type="transmembrane region" description="Helical" evidence="18">
    <location>
        <begin position="218"/>
        <end position="236"/>
    </location>
</feature>
<dbReference type="GO" id="GO:0005829">
    <property type="term" value="C:cytosol"/>
    <property type="evidence" value="ECO:0007669"/>
    <property type="project" value="UniProtKB-ARBA"/>
</dbReference>
<feature type="transmembrane region" description="Helical" evidence="18">
    <location>
        <begin position="248"/>
        <end position="266"/>
    </location>
</feature>
<proteinExistence type="predicted"/>
<feature type="transmembrane region" description="Helical" evidence="18">
    <location>
        <begin position="186"/>
        <end position="206"/>
    </location>
</feature>
<keyword evidence="3" id="KW-0813">Transport</keyword>
<feature type="transmembrane region" description="Helical" evidence="18">
    <location>
        <begin position="115"/>
        <end position="133"/>
    </location>
</feature>
<keyword evidence="9 18" id="KW-1133">Transmembrane helix</keyword>
<keyword evidence="4" id="KW-0963">Cytoplasm</keyword>
<dbReference type="EMBL" id="CAJOBA010003508">
    <property type="protein sequence ID" value="CAF3684173.1"/>
    <property type="molecule type" value="Genomic_DNA"/>
</dbReference>
<dbReference type="PROSITE" id="PS50848">
    <property type="entry name" value="START"/>
    <property type="match status" value="1"/>
</dbReference>
<dbReference type="Gene3D" id="3.30.530.20">
    <property type="match status" value="1"/>
</dbReference>
<dbReference type="PANTHER" id="PTHR22601">
    <property type="entry name" value="ISP4 LIKE PROTEIN"/>
    <property type="match status" value="1"/>
</dbReference>
<evidence type="ECO:0000256" key="14">
    <source>
        <dbReference type="ARBA" id="ARBA00063535"/>
    </source>
</evidence>
<dbReference type="Proteomes" id="UP000682733">
    <property type="component" value="Unassembled WGS sequence"/>
</dbReference>
<evidence type="ECO:0000256" key="16">
    <source>
        <dbReference type="ARBA" id="ARBA00077188"/>
    </source>
</evidence>
<keyword evidence="13 18" id="KW-0472">Membrane</keyword>
<feature type="transmembrane region" description="Helical" evidence="18">
    <location>
        <begin position="139"/>
        <end position="161"/>
    </location>
</feature>
<keyword evidence="12" id="KW-0446">Lipid-binding</keyword>
<dbReference type="GO" id="GO:0035673">
    <property type="term" value="F:oligopeptide transmembrane transporter activity"/>
    <property type="evidence" value="ECO:0007669"/>
    <property type="project" value="InterPro"/>
</dbReference>
<dbReference type="GO" id="GO:0008289">
    <property type="term" value="F:lipid binding"/>
    <property type="evidence" value="ECO:0007669"/>
    <property type="project" value="UniProtKB-KW"/>
</dbReference>
<gene>
    <name evidence="20" type="ORF">OVA965_LOCUS9772</name>
    <name evidence="21" type="ORF">TMI583_LOCUS9768</name>
</gene>
<organism evidence="21 22">
    <name type="scientific">Didymodactylos carnosus</name>
    <dbReference type="NCBI Taxonomy" id="1234261"/>
    <lineage>
        <taxon>Eukaryota</taxon>
        <taxon>Metazoa</taxon>
        <taxon>Spiralia</taxon>
        <taxon>Gnathifera</taxon>
        <taxon>Rotifera</taxon>
        <taxon>Eurotatoria</taxon>
        <taxon>Bdelloidea</taxon>
        <taxon>Philodinida</taxon>
        <taxon>Philodinidae</taxon>
        <taxon>Didymodactylos</taxon>
    </lineage>
</organism>
<comment type="subcellular location">
    <subcellularLocation>
        <location evidence="2">Cytoplasm</location>
    </subcellularLocation>
    <subcellularLocation>
        <location evidence="1">Membrane</location>
        <topology evidence="1">Multi-pass membrane protein</topology>
    </subcellularLocation>
</comment>
<evidence type="ECO:0000256" key="5">
    <source>
        <dbReference type="ARBA" id="ARBA00022553"/>
    </source>
</evidence>
<keyword evidence="8" id="KW-0653">Protein transport</keyword>
<evidence type="ECO:0000256" key="12">
    <source>
        <dbReference type="ARBA" id="ARBA00023121"/>
    </source>
</evidence>
<evidence type="ECO:0000256" key="11">
    <source>
        <dbReference type="ARBA" id="ARBA00023055"/>
    </source>
</evidence>
<evidence type="ECO:0000259" key="19">
    <source>
        <dbReference type="PROSITE" id="PS50848"/>
    </source>
</evidence>
<name>A0A8S2HWG6_9BILA</name>
<evidence type="ECO:0000256" key="7">
    <source>
        <dbReference type="ARBA" id="ARBA00022856"/>
    </source>
</evidence>
<feature type="transmembrane region" description="Helical" evidence="18">
    <location>
        <begin position="331"/>
        <end position="353"/>
    </location>
</feature>
<evidence type="ECO:0000256" key="10">
    <source>
        <dbReference type="ARBA" id="ARBA00022990"/>
    </source>
</evidence>
<evidence type="ECO:0000256" key="6">
    <source>
        <dbReference type="ARBA" id="ARBA00022692"/>
    </source>
</evidence>
<dbReference type="GO" id="GO:0006869">
    <property type="term" value="P:lipid transport"/>
    <property type="evidence" value="ECO:0007669"/>
    <property type="project" value="UniProtKB-KW"/>
</dbReference>
<reference evidence="21" key="1">
    <citation type="submission" date="2021-02" db="EMBL/GenBank/DDBJ databases">
        <authorList>
            <person name="Nowell W R."/>
        </authorList>
    </citation>
    <scope>NUCLEOTIDE SEQUENCE</scope>
</reference>
<evidence type="ECO:0000256" key="4">
    <source>
        <dbReference type="ARBA" id="ARBA00022490"/>
    </source>
</evidence>
<dbReference type="Pfam" id="PF03169">
    <property type="entry name" value="OPT"/>
    <property type="match status" value="2"/>
</dbReference>
<sequence>MLCFKCNPLSFEYNGRLKILSDTDNKGDIATSVSYRTTVIYQMENESNGTDLEMLEVVQRDMSIELNCNTQPRQISKPDIKHNYIDAEQASFEEIAGIVSNNDDPSILSVTFRSCFMGGLFTIFLSVINQYFHYRTISYVFPSILLLLFSYPLGKLMAWCLPRKEFNIWRWSFSLNPCQFSMKEHALIFVMSSVAAQNIYSIDIIVIKNIKYNEETSFGLGLFFVISTQVMGYGMAEQSTSLRWLNMSRLKFFILASICQAIYYWLPGYIMPVLTALSWMCMIKPDNVLLSQLTANRGGGIGSLILDWNTVTGSYALLNVPFASPIIVPRWALINILIGFVTIVWIIIPSFYYSNLWNFKRFPIAVNQFYKIENDPTTWLSASSVIAWSLRFSSLPTLFIHTIFYHGKDIIKQCRTSLRKRENDVHCVLMAKYREASEWWYIVIFTTAFVIVMIICHFAQLITWYYLLLAVLFASICLLPIGIVLAVTSINIDVYVIAETLGGSLLHGKTIELSTFVMFAVVVQTQALGLLMNFKLGHYMKLSPRVMFIIQLVITIFSSIIRYITTNNYLLTSIPNLCNSDAWNCTAIDWAPKLRLVSLFQLPFRLIYAECKRRKYFVSFAPLCISSTRSRKNNNYNYEQCNDSKNYKISKSITSEKDKHKYFYPYLIGASTISAFSVFSWDENGINNEELQEAASDQYLLDMPNSNVVEILVDNGWENLLIKERLLIFRRYDEELEVYTYKILGSFTDVSALLFLYVQLDLDYRQIWDKQAVQLDIIETNASMDSDVVHWIHKFPYPLNNRDYVYIRRFSIDTSSETPKIILKCRSTDHPLLMKKNKCVRVTRYESSMLIQPKRNLEEKGMRFLLTYYDDAKTSMPVSTYSYLAQTGIPDFVEKMHIAAKNVSKDIKLNDLLKRSQCPISTGDDENNLF</sequence>
<dbReference type="FunFam" id="3.30.530.20:FF:000017">
    <property type="entry name" value="Phosphatidylcholine transfer protein, putative"/>
    <property type="match status" value="1"/>
</dbReference>
<keyword evidence="10" id="KW-0007">Acetylation</keyword>
<keyword evidence="7" id="KW-0571">Peptide transport</keyword>
<protein>
    <recommendedName>
        <fullName evidence="15">Phosphatidylcholine transfer protein</fullName>
    </recommendedName>
    <alternativeName>
        <fullName evidence="17">START domain-containing protein 2</fullName>
    </alternativeName>
    <alternativeName>
        <fullName evidence="16">StAR-related lipid transfer protein 2</fullName>
    </alternativeName>
</protein>
<comment type="caution">
    <text evidence="21">The sequence shown here is derived from an EMBL/GenBank/DDBJ whole genome shotgun (WGS) entry which is preliminary data.</text>
</comment>
<evidence type="ECO:0000256" key="2">
    <source>
        <dbReference type="ARBA" id="ARBA00004496"/>
    </source>
</evidence>
<dbReference type="SUPFAM" id="SSF55961">
    <property type="entry name" value="Bet v1-like"/>
    <property type="match status" value="1"/>
</dbReference>
<feature type="transmembrane region" description="Helical" evidence="18">
    <location>
        <begin position="466"/>
        <end position="492"/>
    </location>
</feature>
<dbReference type="InterPro" id="IPR004813">
    <property type="entry name" value="OPT"/>
</dbReference>
<dbReference type="SMART" id="SM00234">
    <property type="entry name" value="START"/>
    <property type="match status" value="1"/>
</dbReference>
<evidence type="ECO:0000256" key="9">
    <source>
        <dbReference type="ARBA" id="ARBA00022989"/>
    </source>
</evidence>
<dbReference type="Pfam" id="PF01852">
    <property type="entry name" value="START"/>
    <property type="match status" value="1"/>
</dbReference>
<dbReference type="InterPro" id="IPR023393">
    <property type="entry name" value="START-like_dom_sf"/>
</dbReference>
<dbReference type="GO" id="GO:0015031">
    <property type="term" value="P:protein transport"/>
    <property type="evidence" value="ECO:0007669"/>
    <property type="project" value="UniProtKB-KW"/>
</dbReference>
<dbReference type="NCBIfam" id="TIGR00728">
    <property type="entry name" value="OPT_sfam"/>
    <property type="match status" value="1"/>
</dbReference>
<feature type="transmembrane region" description="Helical" evidence="18">
    <location>
        <begin position="546"/>
        <end position="564"/>
    </location>
</feature>
<accession>A0A8S2HWG6</accession>
<evidence type="ECO:0000256" key="18">
    <source>
        <dbReference type="SAM" id="Phobius"/>
    </source>
</evidence>
<dbReference type="EMBL" id="CAJNOK010003507">
    <property type="protein sequence ID" value="CAF0904010.1"/>
    <property type="molecule type" value="Genomic_DNA"/>
</dbReference>
<dbReference type="Proteomes" id="UP000677228">
    <property type="component" value="Unassembled WGS sequence"/>
</dbReference>
<evidence type="ECO:0000256" key="17">
    <source>
        <dbReference type="ARBA" id="ARBA00079049"/>
    </source>
</evidence>
<keyword evidence="5" id="KW-0597">Phosphoprotein</keyword>
<evidence type="ECO:0000313" key="20">
    <source>
        <dbReference type="EMBL" id="CAF0904010.1"/>
    </source>
</evidence>
<keyword evidence="11" id="KW-0445">Lipid transport</keyword>
<feature type="transmembrane region" description="Helical" evidence="18">
    <location>
        <begin position="439"/>
        <end position="460"/>
    </location>
</feature>
<keyword evidence="6 18" id="KW-0812">Transmembrane</keyword>
<evidence type="ECO:0000256" key="15">
    <source>
        <dbReference type="ARBA" id="ARBA00069061"/>
    </source>
</evidence>
<evidence type="ECO:0000256" key="3">
    <source>
        <dbReference type="ARBA" id="ARBA00022448"/>
    </source>
</evidence>
<evidence type="ECO:0000256" key="13">
    <source>
        <dbReference type="ARBA" id="ARBA00023136"/>
    </source>
</evidence>
<evidence type="ECO:0000256" key="8">
    <source>
        <dbReference type="ARBA" id="ARBA00022927"/>
    </source>
</evidence>
<evidence type="ECO:0000313" key="22">
    <source>
        <dbReference type="Proteomes" id="UP000682733"/>
    </source>
</evidence>
<feature type="domain" description="START" evidence="19">
    <location>
        <begin position="714"/>
        <end position="905"/>
    </location>
</feature>
<dbReference type="GO" id="GO:0016020">
    <property type="term" value="C:membrane"/>
    <property type="evidence" value="ECO:0007669"/>
    <property type="project" value="UniProtKB-SubCell"/>
</dbReference>
<evidence type="ECO:0000313" key="21">
    <source>
        <dbReference type="EMBL" id="CAF3684173.1"/>
    </source>
</evidence>
<dbReference type="AlphaFoldDB" id="A0A8S2HWG6"/>
<evidence type="ECO:0000256" key="1">
    <source>
        <dbReference type="ARBA" id="ARBA00004141"/>
    </source>
</evidence>
<dbReference type="InterPro" id="IPR004648">
    <property type="entry name" value="Oligpept_transpt"/>
</dbReference>